<comment type="caution">
    <text evidence="9">The sequence shown here is derived from an EMBL/GenBank/DDBJ whole genome shotgun (WGS) entry which is preliminary data.</text>
</comment>
<feature type="domain" description="RNA polymerase sigma-70 region 2" evidence="7">
    <location>
        <begin position="43"/>
        <end position="109"/>
    </location>
</feature>
<dbReference type="NCBIfam" id="TIGR02937">
    <property type="entry name" value="sigma70-ECF"/>
    <property type="match status" value="1"/>
</dbReference>
<dbReference type="InterPro" id="IPR013324">
    <property type="entry name" value="RNA_pol_sigma_r3/r4-like"/>
</dbReference>
<evidence type="ECO:0000256" key="4">
    <source>
        <dbReference type="ARBA" id="ARBA00023125"/>
    </source>
</evidence>
<dbReference type="NCBIfam" id="TIGR02983">
    <property type="entry name" value="SigE-fam_strep"/>
    <property type="match status" value="1"/>
</dbReference>
<sequence>MSLEGAGADALGWGRTEGGGAHTPRTAGGEAAEEQGIGSFAVLYRAERLTMVRLAAFLVDDPHVAEDVVQDAFTGLHAHWHRLRDQEAAVHYLRRAVVNKARSVLRRRRTARGYVWPTATPEPGADQGALMAEEHRRIRRALTGLPRRQREVLVLRYWSDLSEAQIAATLGISAGTVKSTASRGLKALEAALLRSST</sequence>
<dbReference type="InterPro" id="IPR036388">
    <property type="entry name" value="WH-like_DNA-bd_sf"/>
</dbReference>
<keyword evidence="4" id="KW-0238">DNA-binding</keyword>
<dbReference type="InterPro" id="IPR007627">
    <property type="entry name" value="RNA_pol_sigma70_r2"/>
</dbReference>
<dbReference type="InterPro" id="IPR039425">
    <property type="entry name" value="RNA_pol_sigma-70-like"/>
</dbReference>
<protein>
    <submittedName>
        <fullName evidence="9">SigE family RNA polymerase sigma factor</fullName>
    </submittedName>
</protein>
<dbReference type="Gene3D" id="1.10.10.10">
    <property type="entry name" value="Winged helix-like DNA-binding domain superfamily/Winged helix DNA-binding domain"/>
    <property type="match status" value="1"/>
</dbReference>
<dbReference type="PANTHER" id="PTHR43133:SF50">
    <property type="entry name" value="ECF RNA POLYMERASE SIGMA FACTOR SIGM"/>
    <property type="match status" value="1"/>
</dbReference>
<accession>A0ABP7I979</accession>
<reference evidence="10" key="1">
    <citation type="journal article" date="2019" name="Int. J. Syst. Evol. Microbiol.">
        <title>The Global Catalogue of Microorganisms (GCM) 10K type strain sequencing project: providing services to taxonomists for standard genome sequencing and annotation.</title>
        <authorList>
            <consortium name="The Broad Institute Genomics Platform"/>
            <consortium name="The Broad Institute Genome Sequencing Center for Infectious Disease"/>
            <person name="Wu L."/>
            <person name="Ma J."/>
        </authorList>
    </citation>
    <scope>NUCLEOTIDE SEQUENCE [LARGE SCALE GENOMIC DNA]</scope>
    <source>
        <strain evidence="10">JCM 17138</strain>
    </source>
</reference>
<evidence type="ECO:0000256" key="6">
    <source>
        <dbReference type="SAM" id="MobiDB-lite"/>
    </source>
</evidence>
<dbReference type="Proteomes" id="UP001501009">
    <property type="component" value="Unassembled WGS sequence"/>
</dbReference>
<evidence type="ECO:0000259" key="7">
    <source>
        <dbReference type="Pfam" id="PF04542"/>
    </source>
</evidence>
<feature type="region of interest" description="Disordered" evidence="6">
    <location>
        <begin position="1"/>
        <end position="32"/>
    </location>
</feature>
<dbReference type="Pfam" id="PF04542">
    <property type="entry name" value="Sigma70_r2"/>
    <property type="match status" value="1"/>
</dbReference>
<evidence type="ECO:0000313" key="10">
    <source>
        <dbReference type="Proteomes" id="UP001501009"/>
    </source>
</evidence>
<dbReference type="InterPro" id="IPR014284">
    <property type="entry name" value="RNA_pol_sigma-70_dom"/>
</dbReference>
<keyword evidence="2" id="KW-0805">Transcription regulation</keyword>
<evidence type="ECO:0000313" key="9">
    <source>
        <dbReference type="EMBL" id="GAA3812645.1"/>
    </source>
</evidence>
<keyword evidence="3" id="KW-0731">Sigma factor</keyword>
<dbReference type="InterPro" id="IPR013249">
    <property type="entry name" value="RNA_pol_sigma70_r4_t2"/>
</dbReference>
<evidence type="ECO:0000256" key="5">
    <source>
        <dbReference type="ARBA" id="ARBA00023163"/>
    </source>
</evidence>
<comment type="similarity">
    <text evidence="1">Belongs to the sigma-70 factor family. ECF subfamily.</text>
</comment>
<evidence type="ECO:0000256" key="1">
    <source>
        <dbReference type="ARBA" id="ARBA00010641"/>
    </source>
</evidence>
<evidence type="ECO:0000259" key="8">
    <source>
        <dbReference type="Pfam" id="PF08281"/>
    </source>
</evidence>
<dbReference type="InterPro" id="IPR014325">
    <property type="entry name" value="RNA_pol_sigma-E_actinobac"/>
</dbReference>
<dbReference type="InterPro" id="IPR013325">
    <property type="entry name" value="RNA_pol_sigma_r2"/>
</dbReference>
<gene>
    <name evidence="9" type="ORF">GCM10022403_052930</name>
</gene>
<dbReference type="SUPFAM" id="SSF88946">
    <property type="entry name" value="Sigma2 domain of RNA polymerase sigma factors"/>
    <property type="match status" value="1"/>
</dbReference>
<dbReference type="RefSeq" id="WP_275780921.1">
    <property type="nucleotide sequence ID" value="NZ_BAABDE010000022.1"/>
</dbReference>
<keyword evidence="10" id="KW-1185">Reference proteome</keyword>
<dbReference type="Gene3D" id="1.10.1740.10">
    <property type="match status" value="1"/>
</dbReference>
<dbReference type="Pfam" id="PF08281">
    <property type="entry name" value="Sigma70_r4_2"/>
    <property type="match status" value="1"/>
</dbReference>
<dbReference type="CDD" id="cd06171">
    <property type="entry name" value="Sigma70_r4"/>
    <property type="match status" value="1"/>
</dbReference>
<dbReference type="SUPFAM" id="SSF88659">
    <property type="entry name" value="Sigma3 and sigma4 domains of RNA polymerase sigma factors"/>
    <property type="match status" value="1"/>
</dbReference>
<dbReference type="EMBL" id="BAABDE010000022">
    <property type="protein sequence ID" value="GAA3812645.1"/>
    <property type="molecule type" value="Genomic_DNA"/>
</dbReference>
<keyword evidence="5" id="KW-0804">Transcription</keyword>
<evidence type="ECO:0000256" key="3">
    <source>
        <dbReference type="ARBA" id="ARBA00023082"/>
    </source>
</evidence>
<name>A0ABP7I979_9ACTN</name>
<feature type="domain" description="RNA polymerase sigma factor 70 region 4 type 2" evidence="8">
    <location>
        <begin position="136"/>
        <end position="188"/>
    </location>
</feature>
<organism evidence="9 10">
    <name type="scientific">Streptomyces coacervatus</name>
    <dbReference type="NCBI Taxonomy" id="647381"/>
    <lineage>
        <taxon>Bacteria</taxon>
        <taxon>Bacillati</taxon>
        <taxon>Actinomycetota</taxon>
        <taxon>Actinomycetes</taxon>
        <taxon>Kitasatosporales</taxon>
        <taxon>Streptomycetaceae</taxon>
        <taxon>Streptomyces</taxon>
    </lineage>
</organism>
<evidence type="ECO:0000256" key="2">
    <source>
        <dbReference type="ARBA" id="ARBA00023015"/>
    </source>
</evidence>
<proteinExistence type="inferred from homology"/>
<dbReference type="PANTHER" id="PTHR43133">
    <property type="entry name" value="RNA POLYMERASE ECF-TYPE SIGMA FACTO"/>
    <property type="match status" value="1"/>
</dbReference>